<dbReference type="AlphaFoldDB" id="A0A5E4PHG4"/>
<dbReference type="GO" id="GO:0005536">
    <property type="term" value="F:D-glucose binding"/>
    <property type="evidence" value="ECO:0007669"/>
    <property type="project" value="InterPro"/>
</dbReference>
<dbReference type="GO" id="GO:0004340">
    <property type="term" value="F:glucokinase activity"/>
    <property type="evidence" value="ECO:0007669"/>
    <property type="project" value="InterPro"/>
</dbReference>
<evidence type="ECO:0000256" key="1">
    <source>
        <dbReference type="ARBA" id="ARBA00022679"/>
    </source>
</evidence>
<proteinExistence type="inferred from homology"/>
<evidence type="ECO:0000313" key="4">
    <source>
        <dbReference type="EMBL" id="VVC76449.1"/>
    </source>
</evidence>
<reference evidence="4 5" key="1">
    <citation type="submission" date="2019-08" db="EMBL/GenBank/DDBJ databases">
        <authorList>
            <person name="Guy L."/>
        </authorList>
    </citation>
    <scope>NUCLEOTIDE SEQUENCE [LARGE SCALE GENOMIC DNA]</scope>
    <source>
        <strain evidence="4 5">SGT-108</strain>
    </source>
</reference>
<name>A0A5E4PHG4_9COXI</name>
<dbReference type="RefSeq" id="WP_148339747.1">
    <property type="nucleotide sequence ID" value="NZ_LR699119.1"/>
</dbReference>
<gene>
    <name evidence="4" type="primary">glk</name>
    <name evidence="4" type="ORF">AQUSIP_17620</name>
</gene>
<dbReference type="Gene3D" id="3.30.420.40">
    <property type="match status" value="1"/>
</dbReference>
<sequence>MRTKTIITWDLGATKCTAGLIEYQPSTHALACKKHVTVKLADTSSLENLISKLEQGLDTAMRDANAICIGAAGHYDGKYLLHTNAYPYPMHFANTAKLQKWPPFAVIHDYASIVCSTFTSYMEQPRNIKRLNSCAMKPQGRRVALGVGTGLGLKDGVLFANGDFWLGHNEAGHIGITTPPSADRQHLERHEQIMRFLQQITPAHANPALTFEKILTGKGTANLYQFFYPGTSDITPEETGKKMREGKTPELMDAFAWYLGLFVGTVQLTFMPEGGVWITGGVVINHLDVFERPDFFAGVYASPAYLMQREEYPLGVLQNHEHALIGSGYYAARRLLSN</sequence>
<dbReference type="Gene3D" id="3.40.367.20">
    <property type="match status" value="1"/>
</dbReference>
<dbReference type="GO" id="GO:0005524">
    <property type="term" value="F:ATP binding"/>
    <property type="evidence" value="ECO:0007669"/>
    <property type="project" value="InterPro"/>
</dbReference>
<keyword evidence="5" id="KW-1185">Reference proteome</keyword>
<protein>
    <submittedName>
        <fullName evidence="4">Glucokinase</fullName>
    </submittedName>
</protein>
<dbReference type="PANTHER" id="PTHR47363">
    <property type="entry name" value="GLUCOKINASE"/>
    <property type="match status" value="1"/>
</dbReference>
<dbReference type="InterPro" id="IPR003836">
    <property type="entry name" value="Glucokinase"/>
</dbReference>
<dbReference type="KEGG" id="asip:AQUSIP_17620"/>
<evidence type="ECO:0000313" key="5">
    <source>
        <dbReference type="Proteomes" id="UP000324194"/>
    </source>
</evidence>
<dbReference type="Pfam" id="PF02685">
    <property type="entry name" value="Glucokinase"/>
    <property type="match status" value="1"/>
</dbReference>
<dbReference type="PANTHER" id="PTHR47363:SF1">
    <property type="entry name" value="GLUCOKINASE"/>
    <property type="match status" value="1"/>
</dbReference>
<dbReference type="EMBL" id="LR699119">
    <property type="protein sequence ID" value="VVC76449.1"/>
    <property type="molecule type" value="Genomic_DNA"/>
</dbReference>
<keyword evidence="2 4" id="KW-0418">Kinase</keyword>
<dbReference type="SUPFAM" id="SSF53067">
    <property type="entry name" value="Actin-like ATPase domain"/>
    <property type="match status" value="1"/>
</dbReference>
<accession>A0A5E4PHG4</accession>
<dbReference type="InterPro" id="IPR043129">
    <property type="entry name" value="ATPase_NBD"/>
</dbReference>
<dbReference type="OrthoDB" id="9800595at2"/>
<evidence type="ECO:0000256" key="3">
    <source>
        <dbReference type="RuleBase" id="RU004046"/>
    </source>
</evidence>
<organism evidence="4 5">
    <name type="scientific">Aquicella siphonis</name>
    <dbReference type="NCBI Taxonomy" id="254247"/>
    <lineage>
        <taxon>Bacteria</taxon>
        <taxon>Pseudomonadati</taxon>
        <taxon>Pseudomonadota</taxon>
        <taxon>Gammaproteobacteria</taxon>
        <taxon>Legionellales</taxon>
        <taxon>Coxiellaceae</taxon>
        <taxon>Aquicella</taxon>
    </lineage>
</organism>
<comment type="similarity">
    <text evidence="3">Belongs to the bacterial glucokinase family.</text>
</comment>
<dbReference type="Proteomes" id="UP000324194">
    <property type="component" value="Chromosome 1"/>
</dbReference>
<evidence type="ECO:0000256" key="2">
    <source>
        <dbReference type="ARBA" id="ARBA00022777"/>
    </source>
</evidence>
<dbReference type="GO" id="GO:0006096">
    <property type="term" value="P:glycolytic process"/>
    <property type="evidence" value="ECO:0007669"/>
    <property type="project" value="InterPro"/>
</dbReference>
<keyword evidence="1" id="KW-0808">Transferase</keyword>